<dbReference type="SUPFAM" id="SSF47598">
    <property type="entry name" value="Ribbon-helix-helix"/>
    <property type="match status" value="1"/>
</dbReference>
<organism evidence="7 9">
    <name type="scientific">Haloterrigena gelatinilytica</name>
    <dbReference type="NCBI Taxonomy" id="2741724"/>
    <lineage>
        <taxon>Archaea</taxon>
        <taxon>Methanobacteriati</taxon>
        <taxon>Methanobacteriota</taxon>
        <taxon>Stenosarchaea group</taxon>
        <taxon>Halobacteria</taxon>
        <taxon>Halobacteriales</taxon>
        <taxon>Natrialbaceae</taxon>
        <taxon>Haloterrigena</taxon>
    </lineage>
</organism>
<dbReference type="EMBL" id="JABURA010000001">
    <property type="protein sequence ID" value="NUB90549.1"/>
    <property type="molecule type" value="Genomic_DNA"/>
</dbReference>
<evidence type="ECO:0000313" key="9">
    <source>
        <dbReference type="Proteomes" id="UP000728647"/>
    </source>
</evidence>
<name>A0A8J8GLD5_9EURY</name>
<feature type="domain" description="Ribbon-helix-helix protein CopG" evidence="5">
    <location>
        <begin position="4"/>
        <end position="41"/>
    </location>
</feature>
<dbReference type="Pfam" id="PF08753">
    <property type="entry name" value="NikR_C"/>
    <property type="match status" value="1"/>
</dbReference>
<keyword evidence="2" id="KW-0805">Transcription regulation</keyword>
<feature type="domain" description="Transcription factor NikR nickel binding C-terminal" evidence="6">
    <location>
        <begin position="54"/>
        <end position="93"/>
    </location>
</feature>
<evidence type="ECO:0000256" key="2">
    <source>
        <dbReference type="ARBA" id="ARBA00023015"/>
    </source>
</evidence>
<dbReference type="InterPro" id="IPR010985">
    <property type="entry name" value="Ribbon_hlx_hlx"/>
</dbReference>
<evidence type="ECO:0000256" key="4">
    <source>
        <dbReference type="ARBA" id="ARBA00023163"/>
    </source>
</evidence>
<dbReference type="InterPro" id="IPR045865">
    <property type="entry name" value="ACT-like_dom_sf"/>
</dbReference>
<reference evidence="7 10" key="1">
    <citation type="submission" date="2020-06" db="EMBL/GenBank/DDBJ databases">
        <title>Haloterrigena sp. nov., an extremely halophilic archaeon isolated from a saline sediment.</title>
        <authorList>
            <person name="Liu B.-B."/>
        </authorList>
    </citation>
    <scope>NUCLEOTIDE SEQUENCE</scope>
    <source>
        <strain evidence="7">SYSU A121-1</strain>
        <strain evidence="8 10">SYSU A558-1</strain>
    </source>
</reference>
<comment type="caution">
    <text evidence="7">The sequence shown here is derived from an EMBL/GenBank/DDBJ whole genome shotgun (WGS) entry which is preliminary data.</text>
</comment>
<dbReference type="Proteomes" id="UP001016761">
    <property type="component" value="Unassembled WGS sequence"/>
</dbReference>
<keyword evidence="4" id="KW-0804">Transcription</keyword>
<evidence type="ECO:0000256" key="1">
    <source>
        <dbReference type="ARBA" id="ARBA00008478"/>
    </source>
</evidence>
<dbReference type="AlphaFoldDB" id="A0A8J8GLD5"/>
<keyword evidence="3" id="KW-0238">DNA-binding</keyword>
<evidence type="ECO:0000259" key="5">
    <source>
        <dbReference type="Pfam" id="PF01402"/>
    </source>
</evidence>
<evidence type="ECO:0000259" key="6">
    <source>
        <dbReference type="Pfam" id="PF08753"/>
    </source>
</evidence>
<evidence type="ECO:0000256" key="3">
    <source>
        <dbReference type="ARBA" id="ARBA00023125"/>
    </source>
</evidence>
<dbReference type="GO" id="GO:0006355">
    <property type="term" value="P:regulation of DNA-templated transcription"/>
    <property type="evidence" value="ECO:0007669"/>
    <property type="project" value="InterPro"/>
</dbReference>
<dbReference type="InterPro" id="IPR002145">
    <property type="entry name" value="CopG"/>
</dbReference>
<evidence type="ECO:0000313" key="8">
    <source>
        <dbReference type="EMBL" id="NUC73640.1"/>
    </source>
</evidence>
<dbReference type="InterPro" id="IPR027271">
    <property type="entry name" value="Acetolactate_synth/TF_NikR_C"/>
</dbReference>
<proteinExistence type="inferred from homology"/>
<accession>A0A8J8GLD5</accession>
<dbReference type="GO" id="GO:0003677">
    <property type="term" value="F:DNA binding"/>
    <property type="evidence" value="ECO:0007669"/>
    <property type="project" value="UniProtKB-KW"/>
</dbReference>
<evidence type="ECO:0000313" key="10">
    <source>
        <dbReference type="Proteomes" id="UP001016761"/>
    </source>
</evidence>
<dbReference type="Gene3D" id="3.30.70.1150">
    <property type="entry name" value="ACT-like. Chain A, domain 2"/>
    <property type="match status" value="1"/>
</dbReference>
<dbReference type="EMBL" id="JABUQZ010000001">
    <property type="protein sequence ID" value="NUC73640.1"/>
    <property type="molecule type" value="Genomic_DNA"/>
</dbReference>
<dbReference type="OrthoDB" id="9459at2157"/>
<dbReference type="RefSeq" id="WP_174681460.1">
    <property type="nucleotide sequence ID" value="NZ_JABUQZ010000001.1"/>
</dbReference>
<dbReference type="Proteomes" id="UP000728647">
    <property type="component" value="Unassembled WGS sequence"/>
</dbReference>
<dbReference type="InterPro" id="IPR013321">
    <property type="entry name" value="Arc_rbn_hlx_hlx"/>
</dbReference>
<sequence>MPIVSVSMPADLIDRLDAHAAGHDYTGRSEVVRESARTLLGEFEDDRLEGRPLAGVVSVFYEFGSQRVERRVTELRHEYDDVVASNDHGHVGDGCDCPSCDTSRDSESESRSEPGYCVDLFVLEGDLETLSAFVGTLRAIEAVDRVDYSLAPLDSIGQLRDGCS</sequence>
<evidence type="ECO:0000313" key="7">
    <source>
        <dbReference type="EMBL" id="NUB90549.1"/>
    </source>
</evidence>
<dbReference type="PANTHER" id="PTHR34719">
    <property type="entry name" value="NICKEL-RESPONSIVE REGULATOR"/>
    <property type="match status" value="1"/>
</dbReference>
<dbReference type="InterPro" id="IPR050192">
    <property type="entry name" value="CopG/NikR_regulator"/>
</dbReference>
<dbReference type="Pfam" id="PF01402">
    <property type="entry name" value="RHH_1"/>
    <property type="match status" value="1"/>
</dbReference>
<dbReference type="PANTHER" id="PTHR34719:SF3">
    <property type="entry name" value="NICKEL-RESPONSIVE REGULATOR-RELATED"/>
    <property type="match status" value="1"/>
</dbReference>
<protein>
    <submittedName>
        <fullName evidence="7">CopG family ribbon-helix-helix protein</fullName>
    </submittedName>
</protein>
<comment type="similarity">
    <text evidence="1">Belongs to the transcriptional regulatory CopG/NikR family.</text>
</comment>
<keyword evidence="10" id="KW-1185">Reference proteome</keyword>
<dbReference type="SUPFAM" id="SSF55021">
    <property type="entry name" value="ACT-like"/>
    <property type="match status" value="1"/>
</dbReference>
<dbReference type="InterPro" id="IPR014864">
    <property type="entry name" value="TF_NikR_Ni-bd_C"/>
</dbReference>
<dbReference type="Gene3D" id="1.10.1220.10">
    <property type="entry name" value="Met repressor-like"/>
    <property type="match status" value="1"/>
</dbReference>
<dbReference type="CDD" id="cd22231">
    <property type="entry name" value="RHH_NikR_HicB-like"/>
    <property type="match status" value="1"/>
</dbReference>
<gene>
    <name evidence="7" type="ORF">HT576_05830</name>
    <name evidence="8" type="ORF">HTZ84_15230</name>
</gene>